<dbReference type="Pfam" id="PF01590">
    <property type="entry name" value="GAF"/>
    <property type="match status" value="1"/>
</dbReference>
<name>A0A064C8R1_9MYCO</name>
<dbReference type="InterPro" id="IPR003018">
    <property type="entry name" value="GAF"/>
</dbReference>
<dbReference type="Proteomes" id="UP000022835">
    <property type="component" value="Unassembled WGS sequence"/>
</dbReference>
<comment type="caution">
    <text evidence="6">The sequence shown here is derived from an EMBL/GenBank/DDBJ whole genome shotgun (WGS) entry which is preliminary data.</text>
</comment>
<dbReference type="SMART" id="SM00065">
    <property type="entry name" value="GAF"/>
    <property type="match status" value="1"/>
</dbReference>
<keyword evidence="2" id="KW-0418">Kinase</keyword>
<dbReference type="Gene3D" id="3.30.450.40">
    <property type="match status" value="1"/>
</dbReference>
<dbReference type="SMART" id="SM01012">
    <property type="entry name" value="ANTAR"/>
    <property type="match status" value="1"/>
</dbReference>
<dbReference type="Pfam" id="PF03861">
    <property type="entry name" value="ANTAR"/>
    <property type="match status" value="1"/>
</dbReference>
<evidence type="ECO:0000256" key="2">
    <source>
        <dbReference type="ARBA" id="ARBA00022777"/>
    </source>
</evidence>
<dbReference type="InterPro" id="IPR011006">
    <property type="entry name" value="CheY-like_superfamily"/>
</dbReference>
<dbReference type="InterPro" id="IPR012074">
    <property type="entry name" value="GAF_ANTAR"/>
</dbReference>
<organism evidence="6 7">
    <name type="scientific">Mycolicibacterium aromaticivorans JS19b1 = JCM 16368</name>
    <dbReference type="NCBI Taxonomy" id="1440774"/>
    <lineage>
        <taxon>Bacteria</taxon>
        <taxon>Bacillati</taxon>
        <taxon>Actinomycetota</taxon>
        <taxon>Actinomycetes</taxon>
        <taxon>Mycobacteriales</taxon>
        <taxon>Mycobacteriaceae</taxon>
        <taxon>Mycolicibacterium</taxon>
    </lineage>
</organism>
<evidence type="ECO:0000313" key="6">
    <source>
        <dbReference type="EMBL" id="KDE96685.1"/>
    </source>
</evidence>
<keyword evidence="3" id="KW-0805">Transcription regulation</keyword>
<dbReference type="GO" id="GO:0003723">
    <property type="term" value="F:RNA binding"/>
    <property type="evidence" value="ECO:0007669"/>
    <property type="project" value="InterPro"/>
</dbReference>
<dbReference type="InterPro" id="IPR005561">
    <property type="entry name" value="ANTAR"/>
</dbReference>
<keyword evidence="7" id="KW-1185">Reference proteome</keyword>
<dbReference type="InterPro" id="IPR036388">
    <property type="entry name" value="WH-like_DNA-bd_sf"/>
</dbReference>
<evidence type="ECO:0000256" key="4">
    <source>
        <dbReference type="ARBA" id="ARBA00023163"/>
    </source>
</evidence>
<feature type="domain" description="ANTAR" evidence="5">
    <location>
        <begin position="165"/>
        <end position="226"/>
    </location>
</feature>
<dbReference type="PROSITE" id="PS50921">
    <property type="entry name" value="ANTAR"/>
    <property type="match status" value="1"/>
</dbReference>
<evidence type="ECO:0000256" key="1">
    <source>
        <dbReference type="ARBA" id="ARBA00022679"/>
    </source>
</evidence>
<dbReference type="eggNOG" id="COG2203">
    <property type="taxonomic scope" value="Bacteria"/>
</dbReference>
<keyword evidence="4" id="KW-0804">Transcription</keyword>
<protein>
    <recommendedName>
        <fullName evidence="5">ANTAR domain-containing protein</fullName>
    </recommendedName>
</protein>
<keyword evidence="1" id="KW-0808">Transferase</keyword>
<dbReference type="EMBL" id="JALN02000005">
    <property type="protein sequence ID" value="KDE96685.1"/>
    <property type="molecule type" value="Genomic_DNA"/>
</dbReference>
<evidence type="ECO:0000256" key="3">
    <source>
        <dbReference type="ARBA" id="ARBA00023015"/>
    </source>
</evidence>
<dbReference type="AlphaFoldDB" id="A0A064C8R1"/>
<dbReference type="Gene3D" id="1.10.10.10">
    <property type="entry name" value="Winged helix-like DNA-binding domain superfamily/Winged helix DNA-binding domain"/>
    <property type="match status" value="1"/>
</dbReference>
<proteinExistence type="predicted"/>
<dbReference type="SUPFAM" id="SSF55781">
    <property type="entry name" value="GAF domain-like"/>
    <property type="match status" value="1"/>
</dbReference>
<evidence type="ECO:0000259" key="5">
    <source>
        <dbReference type="PROSITE" id="PS50921"/>
    </source>
</evidence>
<dbReference type="SUPFAM" id="SSF52172">
    <property type="entry name" value="CheY-like"/>
    <property type="match status" value="1"/>
</dbReference>
<dbReference type="GO" id="GO:0016301">
    <property type="term" value="F:kinase activity"/>
    <property type="evidence" value="ECO:0007669"/>
    <property type="project" value="UniProtKB-KW"/>
</dbReference>
<dbReference type="STRING" id="1440774.Y900_030585"/>
<evidence type="ECO:0000313" key="7">
    <source>
        <dbReference type="Proteomes" id="UP000022835"/>
    </source>
</evidence>
<sequence length="230" mass="24457">MPADGPLLSSLVAVMGAIRHAELSTVPVALADLVNLIEQQIPVVNYAGIAVPARRVERTPAAVITEHPVIAMLHDAERHGGAGPARDAASSQDTVLVADLTVEGRWPQFTREAARVTSVRSIAALPMHYDRFVLGVLILAAERPEAFDATVLADAADLAALAAGAWSAVVREEQLRRALSSRDDIGQAKGILMERFSITADAAFALLRQLSQESNTPLLDIAQHLIATVI</sequence>
<dbReference type="InterPro" id="IPR029016">
    <property type="entry name" value="GAF-like_dom_sf"/>
</dbReference>
<accession>A0A064C8R1</accession>
<dbReference type="PIRSF" id="PIRSF036625">
    <property type="entry name" value="GAF_ANTAR"/>
    <property type="match status" value="1"/>
</dbReference>
<gene>
    <name evidence="6" type="ORF">Y900_030585</name>
</gene>
<reference evidence="6" key="1">
    <citation type="submission" date="2014-05" db="EMBL/GenBank/DDBJ databases">
        <title>Genome sequence of Mycobacterium aromaticivorans strain JS19b1T (= DSM 45407T).</title>
        <authorList>
            <person name="Kwak Y."/>
            <person name="Park G.-S."/>
            <person name="Li Q.X."/>
            <person name="Lee S.-E."/>
            <person name="Shin J.-H."/>
        </authorList>
    </citation>
    <scope>NUCLEOTIDE SEQUENCE [LARGE SCALE GENOMIC DNA]</scope>
    <source>
        <strain evidence="6">JS19b1</strain>
    </source>
</reference>